<evidence type="ECO:0000313" key="2">
    <source>
        <dbReference type="Proteomes" id="UP001596067"/>
    </source>
</evidence>
<reference evidence="2" key="1">
    <citation type="journal article" date="2019" name="Int. J. Syst. Evol. Microbiol.">
        <title>The Global Catalogue of Microorganisms (GCM) 10K type strain sequencing project: providing services to taxonomists for standard genome sequencing and annotation.</title>
        <authorList>
            <consortium name="The Broad Institute Genomics Platform"/>
            <consortium name="The Broad Institute Genome Sequencing Center for Infectious Disease"/>
            <person name="Wu L."/>
            <person name="Ma J."/>
        </authorList>
    </citation>
    <scope>NUCLEOTIDE SEQUENCE [LARGE SCALE GENOMIC DNA]</scope>
    <source>
        <strain evidence="2">CGMCC 4.1469</strain>
    </source>
</reference>
<dbReference type="Gene3D" id="3.40.50.1860">
    <property type="match status" value="1"/>
</dbReference>
<gene>
    <name evidence="1" type="ORF">ACFP0N_35335</name>
</gene>
<protein>
    <recommendedName>
        <fullName evidence="3">Aspartate racemase</fullName>
    </recommendedName>
</protein>
<dbReference type="EMBL" id="JBHSOD010000075">
    <property type="protein sequence ID" value="MFC5890244.1"/>
    <property type="molecule type" value="Genomic_DNA"/>
</dbReference>
<dbReference type="Proteomes" id="UP001596067">
    <property type="component" value="Unassembled WGS sequence"/>
</dbReference>
<sequence>MVLGCTEIPLLIGPADTAVPLFDTTRLHVEHAVELALAAPDAGRGGR</sequence>
<comment type="caution">
    <text evidence="1">The sequence shown here is derived from an EMBL/GenBank/DDBJ whole genome shotgun (WGS) entry which is preliminary data.</text>
</comment>
<accession>A0ABW1FBE5</accession>
<keyword evidence="2" id="KW-1185">Reference proteome</keyword>
<proteinExistence type="predicted"/>
<name>A0ABW1FBE5_9ACTN</name>
<evidence type="ECO:0000313" key="1">
    <source>
        <dbReference type="EMBL" id="MFC5890244.1"/>
    </source>
</evidence>
<dbReference type="RefSeq" id="WP_345328010.1">
    <property type="nucleotide sequence ID" value="NZ_BAAAVH010000016.1"/>
</dbReference>
<dbReference type="SUPFAM" id="SSF53681">
    <property type="entry name" value="Aspartate/glutamate racemase"/>
    <property type="match status" value="1"/>
</dbReference>
<organism evidence="1 2">
    <name type="scientific">Kitasatospora aburaviensis</name>
    <dbReference type="NCBI Taxonomy" id="67265"/>
    <lineage>
        <taxon>Bacteria</taxon>
        <taxon>Bacillati</taxon>
        <taxon>Actinomycetota</taxon>
        <taxon>Actinomycetes</taxon>
        <taxon>Kitasatosporales</taxon>
        <taxon>Streptomycetaceae</taxon>
        <taxon>Kitasatospora</taxon>
    </lineage>
</organism>
<dbReference type="InterPro" id="IPR001920">
    <property type="entry name" value="Asp/Glu_race"/>
</dbReference>
<evidence type="ECO:0008006" key="3">
    <source>
        <dbReference type="Google" id="ProtNLM"/>
    </source>
</evidence>